<dbReference type="EMBL" id="CAJVQC010174909">
    <property type="protein sequence ID" value="CAG8851216.1"/>
    <property type="molecule type" value="Genomic_DNA"/>
</dbReference>
<comment type="caution">
    <text evidence="1">The sequence shown here is derived from an EMBL/GenBank/DDBJ whole genome shotgun (WGS) entry which is preliminary data.</text>
</comment>
<gene>
    <name evidence="1" type="ORF">RPERSI_LOCUS36465</name>
</gene>
<evidence type="ECO:0000313" key="2">
    <source>
        <dbReference type="Proteomes" id="UP000789920"/>
    </source>
</evidence>
<evidence type="ECO:0000313" key="1">
    <source>
        <dbReference type="EMBL" id="CAG8851216.1"/>
    </source>
</evidence>
<reference evidence="1" key="1">
    <citation type="submission" date="2021-06" db="EMBL/GenBank/DDBJ databases">
        <authorList>
            <person name="Kallberg Y."/>
            <person name="Tangrot J."/>
            <person name="Rosling A."/>
        </authorList>
    </citation>
    <scope>NUCLEOTIDE SEQUENCE</scope>
    <source>
        <strain evidence="1">MA461A</strain>
    </source>
</reference>
<keyword evidence="2" id="KW-1185">Reference proteome</keyword>
<sequence length="57" mass="6855">KEILSDEKYHQLLLIPYDEFKEVCNGEFSTVYHVERSCNLFIKSKFTTSNYDEFINK</sequence>
<proteinExistence type="predicted"/>
<feature type="non-terminal residue" evidence="1">
    <location>
        <position position="57"/>
    </location>
</feature>
<organism evidence="1 2">
    <name type="scientific">Racocetra persica</name>
    <dbReference type="NCBI Taxonomy" id="160502"/>
    <lineage>
        <taxon>Eukaryota</taxon>
        <taxon>Fungi</taxon>
        <taxon>Fungi incertae sedis</taxon>
        <taxon>Mucoromycota</taxon>
        <taxon>Glomeromycotina</taxon>
        <taxon>Glomeromycetes</taxon>
        <taxon>Diversisporales</taxon>
        <taxon>Gigasporaceae</taxon>
        <taxon>Racocetra</taxon>
    </lineage>
</organism>
<name>A0ACA9SYL8_9GLOM</name>
<protein>
    <submittedName>
        <fullName evidence="1">26998_t:CDS:1</fullName>
    </submittedName>
</protein>
<feature type="non-terminal residue" evidence="1">
    <location>
        <position position="1"/>
    </location>
</feature>
<dbReference type="Proteomes" id="UP000789920">
    <property type="component" value="Unassembled WGS sequence"/>
</dbReference>
<accession>A0ACA9SYL8</accession>